<accession>A0ABP7SM95</accession>
<keyword evidence="2" id="KW-1185">Reference proteome</keyword>
<comment type="caution">
    <text evidence="1">The sequence shown here is derived from an EMBL/GenBank/DDBJ whole genome shotgun (WGS) entry which is preliminary data.</text>
</comment>
<reference evidence="2" key="1">
    <citation type="journal article" date="2019" name="Int. J. Syst. Evol. Microbiol.">
        <title>The Global Catalogue of Microorganisms (GCM) 10K type strain sequencing project: providing services to taxonomists for standard genome sequencing and annotation.</title>
        <authorList>
            <consortium name="The Broad Institute Genomics Platform"/>
            <consortium name="The Broad Institute Genome Sequencing Center for Infectious Disease"/>
            <person name="Wu L."/>
            <person name="Ma J."/>
        </authorList>
    </citation>
    <scope>NUCLEOTIDE SEQUENCE [LARGE SCALE GENOMIC DNA]</scope>
    <source>
        <strain evidence="2">JCM 17342</strain>
    </source>
</reference>
<evidence type="ECO:0000313" key="2">
    <source>
        <dbReference type="Proteomes" id="UP001501747"/>
    </source>
</evidence>
<dbReference type="EMBL" id="BAABAL010000016">
    <property type="protein sequence ID" value="GAA4013598.1"/>
    <property type="molecule type" value="Genomic_DNA"/>
</dbReference>
<dbReference type="Proteomes" id="UP001501747">
    <property type="component" value="Unassembled WGS sequence"/>
</dbReference>
<name>A0ABP7SM95_9PSEU</name>
<evidence type="ECO:0000313" key="1">
    <source>
        <dbReference type="EMBL" id="GAA4013598.1"/>
    </source>
</evidence>
<gene>
    <name evidence="1" type="ORF">GCM10022247_40480</name>
</gene>
<sequence length="65" mass="7045">MLVQQTLPPSHALGEHPAIEGGVVRVHLAEKHVNGADHRTEIWVEAARGHDALVCESQSRFTPAS</sequence>
<protein>
    <submittedName>
        <fullName evidence="1">Uncharacterized protein</fullName>
    </submittedName>
</protein>
<proteinExistence type="predicted"/>
<organism evidence="1 2">
    <name type="scientific">Allokutzneria multivorans</name>
    <dbReference type="NCBI Taxonomy" id="1142134"/>
    <lineage>
        <taxon>Bacteria</taxon>
        <taxon>Bacillati</taxon>
        <taxon>Actinomycetota</taxon>
        <taxon>Actinomycetes</taxon>
        <taxon>Pseudonocardiales</taxon>
        <taxon>Pseudonocardiaceae</taxon>
        <taxon>Allokutzneria</taxon>
    </lineage>
</organism>